<name>A0A1H8ESF7_9FIRM</name>
<dbReference type="AlphaFoldDB" id="A0A1H8ESF7"/>
<keyword evidence="2" id="KW-1185">Reference proteome</keyword>
<evidence type="ECO:0000313" key="2">
    <source>
        <dbReference type="Proteomes" id="UP000199512"/>
    </source>
</evidence>
<gene>
    <name evidence="1" type="ORF">SAMN05216454_101227</name>
</gene>
<dbReference type="PROSITE" id="PS51257">
    <property type="entry name" value="PROKAR_LIPOPROTEIN"/>
    <property type="match status" value="1"/>
</dbReference>
<protein>
    <recommendedName>
        <fullName evidence="3">Lipoprotein</fullName>
    </recommendedName>
</protein>
<proteinExistence type="predicted"/>
<dbReference type="EMBL" id="FODF01000001">
    <property type="protein sequence ID" value="SEN22306.1"/>
    <property type="molecule type" value="Genomic_DNA"/>
</dbReference>
<dbReference type="OrthoDB" id="1752511at2"/>
<evidence type="ECO:0000313" key="1">
    <source>
        <dbReference type="EMBL" id="SEN22306.1"/>
    </source>
</evidence>
<evidence type="ECO:0008006" key="3">
    <source>
        <dbReference type="Google" id="ProtNLM"/>
    </source>
</evidence>
<dbReference type="STRING" id="215200.SAMN05216454_101227"/>
<accession>A0A1H8ESF7</accession>
<sequence>MKKKLLALVFVASVVLTGCKDKVYEDQRMGDSNKREVKMEYNMYTRNMADSGYNWYTRYINDFIDSLKDKEYKVDPEVVKEQIKKVEIKREEISHINAKNAKKALDIISDDLSVKEKDDKKFEKEIDKSKENIEKNKKTMDEMLASIEDALKLGLDGSYSTEDLSKIKNTQINLIKTYDEKILSNN</sequence>
<organism evidence="1 2">
    <name type="scientific">Peptostreptococcus russellii</name>
    <dbReference type="NCBI Taxonomy" id="215200"/>
    <lineage>
        <taxon>Bacteria</taxon>
        <taxon>Bacillati</taxon>
        <taxon>Bacillota</taxon>
        <taxon>Clostridia</taxon>
        <taxon>Peptostreptococcales</taxon>
        <taxon>Peptostreptococcaceae</taxon>
        <taxon>Peptostreptococcus</taxon>
    </lineage>
</organism>
<reference evidence="1 2" key="1">
    <citation type="submission" date="2016-10" db="EMBL/GenBank/DDBJ databases">
        <authorList>
            <person name="de Groot N.N."/>
        </authorList>
    </citation>
    <scope>NUCLEOTIDE SEQUENCE [LARGE SCALE GENOMIC DNA]</scope>
    <source>
        <strain evidence="1 2">Calf135</strain>
    </source>
</reference>
<dbReference type="Proteomes" id="UP000199512">
    <property type="component" value="Unassembled WGS sequence"/>
</dbReference>
<dbReference type="RefSeq" id="WP_091973530.1">
    <property type="nucleotide sequence ID" value="NZ_FODF01000001.1"/>
</dbReference>